<feature type="compositionally biased region" description="Polar residues" evidence="15">
    <location>
        <begin position="713"/>
        <end position="725"/>
    </location>
</feature>
<evidence type="ECO:0000256" key="9">
    <source>
        <dbReference type="ARBA" id="ARBA00023157"/>
    </source>
</evidence>
<keyword evidence="5 16" id="KW-0732">Signal</keyword>
<feature type="domain" description="Link" evidence="21">
    <location>
        <begin position="155"/>
        <end position="250"/>
    </location>
</feature>
<feature type="compositionally biased region" description="Polar residues" evidence="15">
    <location>
        <begin position="560"/>
        <end position="574"/>
    </location>
</feature>
<feature type="disulfide bond" evidence="14">
    <location>
        <begin position="201"/>
        <end position="222"/>
    </location>
</feature>
<dbReference type="CDD" id="cd00054">
    <property type="entry name" value="EGF_CA"/>
    <property type="match status" value="2"/>
</dbReference>
<feature type="domain" description="Ig-like" evidence="19">
    <location>
        <begin position="51"/>
        <end position="151"/>
    </location>
</feature>
<feature type="compositionally biased region" description="Basic and acidic residues" evidence="15">
    <location>
        <begin position="639"/>
        <end position="655"/>
    </location>
</feature>
<dbReference type="EMBL" id="HAEB01019752">
    <property type="protein sequence ID" value="SBQ66279.1"/>
    <property type="molecule type" value="Transcribed_RNA"/>
</dbReference>
<feature type="domain" description="Link" evidence="21">
    <location>
        <begin position="256"/>
        <end position="349"/>
    </location>
</feature>
<dbReference type="Pfam" id="PF07686">
    <property type="entry name" value="V-set"/>
    <property type="match status" value="1"/>
</dbReference>
<dbReference type="PROSITE" id="PS50963">
    <property type="entry name" value="LINK_2"/>
    <property type="match status" value="2"/>
</dbReference>
<evidence type="ECO:0000256" key="7">
    <source>
        <dbReference type="ARBA" id="ARBA00022837"/>
    </source>
</evidence>
<feature type="compositionally biased region" description="Basic and acidic residues" evidence="15">
    <location>
        <begin position="1214"/>
        <end position="1229"/>
    </location>
</feature>
<keyword evidence="8" id="KW-0654">Proteoglycan</keyword>
<dbReference type="CDD" id="cd00033">
    <property type="entry name" value="CCP"/>
    <property type="match status" value="1"/>
</dbReference>
<dbReference type="InterPro" id="IPR001881">
    <property type="entry name" value="EGF-like_Ca-bd_dom"/>
</dbReference>
<dbReference type="SMART" id="SM00409">
    <property type="entry name" value="IG"/>
    <property type="match status" value="1"/>
</dbReference>
<dbReference type="GO" id="GO:0007155">
    <property type="term" value="P:cell adhesion"/>
    <property type="evidence" value="ECO:0007669"/>
    <property type="project" value="InterPro"/>
</dbReference>
<reference evidence="22" key="1">
    <citation type="submission" date="2016-05" db="EMBL/GenBank/DDBJ databases">
        <authorList>
            <person name="Lavstsen T."/>
            <person name="Jespersen J.S."/>
        </authorList>
    </citation>
    <scope>NUCLEOTIDE SEQUENCE</scope>
    <source>
        <tissue evidence="22">Brain</tissue>
    </source>
</reference>
<keyword evidence="6" id="KW-0677">Repeat</keyword>
<dbReference type="GO" id="GO:0007417">
    <property type="term" value="P:central nervous system development"/>
    <property type="evidence" value="ECO:0007669"/>
    <property type="project" value="TreeGrafter"/>
</dbReference>
<comment type="subcellular location">
    <subcellularLocation>
        <location evidence="1">Secreted</location>
    </subcellularLocation>
</comment>
<keyword evidence="3 12" id="KW-0245">EGF-like domain</keyword>
<dbReference type="InterPro" id="IPR000538">
    <property type="entry name" value="Link_dom"/>
</dbReference>
<evidence type="ECO:0000256" key="4">
    <source>
        <dbReference type="ARBA" id="ARBA00022659"/>
    </source>
</evidence>
<dbReference type="SMART" id="SM00406">
    <property type="entry name" value="IGv"/>
    <property type="match status" value="1"/>
</dbReference>
<feature type="chain" id="PRO_5008370470" evidence="16">
    <location>
        <begin position="28"/>
        <end position="1229"/>
    </location>
</feature>
<keyword evidence="10" id="KW-0325">Glycoprotein</keyword>
<feature type="disulfide bond" evidence="14">
    <location>
        <begin position="299"/>
        <end position="320"/>
    </location>
</feature>
<evidence type="ECO:0000256" key="12">
    <source>
        <dbReference type="PROSITE-ProRule" id="PRU00076"/>
    </source>
</evidence>
<dbReference type="InterPro" id="IPR018097">
    <property type="entry name" value="EGF_Ca-bd_CS"/>
</dbReference>
<dbReference type="GO" id="GO:0005540">
    <property type="term" value="F:hyaluronic acid binding"/>
    <property type="evidence" value="ECO:0007669"/>
    <property type="project" value="InterPro"/>
</dbReference>
<organism evidence="22">
    <name type="scientific">Nothobranchius korthausae</name>
    <dbReference type="NCBI Taxonomy" id="1143690"/>
    <lineage>
        <taxon>Eukaryota</taxon>
        <taxon>Metazoa</taxon>
        <taxon>Chordata</taxon>
        <taxon>Craniata</taxon>
        <taxon>Vertebrata</taxon>
        <taxon>Euteleostomi</taxon>
        <taxon>Actinopterygii</taxon>
        <taxon>Neopterygii</taxon>
        <taxon>Teleostei</taxon>
        <taxon>Neoteleostei</taxon>
        <taxon>Acanthomorphata</taxon>
        <taxon>Ovalentaria</taxon>
        <taxon>Atherinomorphae</taxon>
        <taxon>Cyprinodontiformes</taxon>
        <taxon>Nothobranchiidae</taxon>
        <taxon>Nothobranchius</taxon>
    </lineage>
</organism>
<evidence type="ECO:0000313" key="22">
    <source>
        <dbReference type="EMBL" id="SBQ66279.1"/>
    </source>
</evidence>
<dbReference type="InterPro" id="IPR000742">
    <property type="entry name" value="EGF"/>
</dbReference>
<dbReference type="SMART" id="SM00032">
    <property type="entry name" value="CCP"/>
    <property type="match status" value="1"/>
</dbReference>
<dbReference type="PANTHER" id="PTHR22804">
    <property type="entry name" value="AGGRECAN/VERSICAN PROTEOGLYCAN"/>
    <property type="match status" value="1"/>
</dbReference>
<dbReference type="InterPro" id="IPR036179">
    <property type="entry name" value="Ig-like_dom_sf"/>
</dbReference>
<feature type="disulfide bond" evidence="13">
    <location>
        <begin position="1132"/>
        <end position="1175"/>
    </location>
</feature>
<dbReference type="AlphaFoldDB" id="A0A1A8G7D0"/>
<dbReference type="SMART" id="SM00179">
    <property type="entry name" value="EGF_CA"/>
    <property type="match status" value="2"/>
</dbReference>
<dbReference type="Pfam" id="PF00008">
    <property type="entry name" value="EGF"/>
    <property type="match status" value="2"/>
</dbReference>
<feature type="compositionally biased region" description="Basic and acidic residues" evidence="15">
    <location>
        <begin position="501"/>
        <end position="510"/>
    </location>
</feature>
<feature type="domain" description="C-type lectin" evidence="18">
    <location>
        <begin position="1012"/>
        <end position="1126"/>
    </location>
</feature>
<dbReference type="PROSITE" id="PS50835">
    <property type="entry name" value="IG_LIKE"/>
    <property type="match status" value="1"/>
</dbReference>
<evidence type="ECO:0000256" key="8">
    <source>
        <dbReference type="ARBA" id="ARBA00022974"/>
    </source>
</evidence>
<keyword evidence="4 13" id="KW-0768">Sushi</keyword>
<name>A0A1A8G7D0_9TELE</name>
<dbReference type="InterPro" id="IPR003599">
    <property type="entry name" value="Ig_sub"/>
</dbReference>
<dbReference type="SUPFAM" id="SSF48726">
    <property type="entry name" value="Immunoglobulin"/>
    <property type="match status" value="1"/>
</dbReference>
<dbReference type="SMART" id="SM00181">
    <property type="entry name" value="EGF"/>
    <property type="match status" value="2"/>
</dbReference>
<dbReference type="InterPro" id="IPR050691">
    <property type="entry name" value="Hyaluronan_bind_Proteoglycan"/>
</dbReference>
<evidence type="ECO:0000259" key="18">
    <source>
        <dbReference type="PROSITE" id="PS50041"/>
    </source>
</evidence>
<feature type="compositionally biased region" description="Polar residues" evidence="15">
    <location>
        <begin position="585"/>
        <end position="601"/>
    </location>
</feature>
<evidence type="ECO:0000259" key="17">
    <source>
        <dbReference type="PROSITE" id="PS50026"/>
    </source>
</evidence>
<dbReference type="Gene3D" id="2.60.40.10">
    <property type="entry name" value="Immunoglobulins"/>
    <property type="match status" value="1"/>
</dbReference>
<feature type="domain" description="EGF-like" evidence="17">
    <location>
        <begin position="925"/>
        <end position="961"/>
    </location>
</feature>
<dbReference type="Pfam" id="PF00059">
    <property type="entry name" value="Lectin_C"/>
    <property type="match status" value="1"/>
</dbReference>
<dbReference type="InterPro" id="IPR000436">
    <property type="entry name" value="Sushi_SCR_CCP_dom"/>
</dbReference>
<gene>
    <name evidence="22" type="primary">NCANA</name>
</gene>
<dbReference type="GO" id="GO:0005509">
    <property type="term" value="F:calcium ion binding"/>
    <property type="evidence" value="ECO:0007669"/>
    <property type="project" value="InterPro"/>
</dbReference>
<dbReference type="InterPro" id="IPR016187">
    <property type="entry name" value="CTDL_fold"/>
</dbReference>
<feature type="disulfide bond" evidence="12">
    <location>
        <begin position="951"/>
        <end position="960"/>
    </location>
</feature>
<feature type="domain" description="EGF-like" evidence="17">
    <location>
        <begin position="963"/>
        <end position="999"/>
    </location>
</feature>
<dbReference type="FunFam" id="3.10.100.10:FF:000003">
    <property type="entry name" value="Versican core protein"/>
    <property type="match status" value="1"/>
</dbReference>
<dbReference type="Gene3D" id="2.10.25.10">
    <property type="entry name" value="Laminin"/>
    <property type="match status" value="2"/>
</dbReference>
<dbReference type="InterPro" id="IPR013783">
    <property type="entry name" value="Ig-like_fold"/>
</dbReference>
<dbReference type="GO" id="GO:0072534">
    <property type="term" value="C:perineuronal net"/>
    <property type="evidence" value="ECO:0007669"/>
    <property type="project" value="TreeGrafter"/>
</dbReference>
<keyword evidence="11" id="KW-0393">Immunoglobulin domain</keyword>
<dbReference type="GO" id="GO:0005615">
    <property type="term" value="C:extracellular space"/>
    <property type="evidence" value="ECO:0007669"/>
    <property type="project" value="TreeGrafter"/>
</dbReference>
<evidence type="ECO:0000259" key="19">
    <source>
        <dbReference type="PROSITE" id="PS50835"/>
    </source>
</evidence>
<dbReference type="PROSITE" id="PS00010">
    <property type="entry name" value="ASX_HYDROXYL"/>
    <property type="match status" value="1"/>
</dbReference>
<dbReference type="InterPro" id="IPR035976">
    <property type="entry name" value="Sushi/SCR/CCP_sf"/>
</dbReference>
<feature type="signal peptide" evidence="16">
    <location>
        <begin position="1"/>
        <end position="27"/>
    </location>
</feature>
<dbReference type="Gene3D" id="2.10.70.10">
    <property type="entry name" value="Complement Module, domain 1"/>
    <property type="match status" value="1"/>
</dbReference>
<evidence type="ECO:0000256" key="3">
    <source>
        <dbReference type="ARBA" id="ARBA00022536"/>
    </source>
</evidence>
<feature type="compositionally biased region" description="Basic residues" evidence="15">
    <location>
        <begin position="1192"/>
        <end position="1213"/>
    </location>
</feature>
<sequence>MELTRCAAGRQILFALTLLLLLASGLASSIVNMRRITHPTVQQMLAGKAVLPCAFTLQTSSSVQPPHILWTHSRPPAGGQGAPLEETVLSAKGDVIKVNKAFSGRIMLPGYAANPLNATMEIFSLRTDDSGTYHCQVAMGNHYEVDTVPLVVSGVVFHYQAPDTRYAFSFSDAQRACEENSAQIASPAQLWAAYHDGLASCSAGWLGDQTVRYSIQSPELGCYGHKEFSAGVRNYGKRDPKEMFDVYCFAKELDGEVFHSSVPGRLSLSSASDRCVSLGGQLATPGQLYLAWRAGLDSCAPGWLSDGSVRYPVSWPRPECGGSQLGVHTVTPNSTADNTSSLYDAYCYRGKVKETGSDSEIYTSPWKPWSYLTGSSDAESAATDSSNLTAQQTTTLAGSSKDSEVSPSNWTGLVDLEEEETPHRNSTDPWTSESSVSFVTLQLIPGQSSFDWGELMEPGPNSEEFIRPPVQPTPAEKEVISKIVKSIWKPWNYLVGTGDEEGTRRPSGHIEEEETATKATDVGSNPSSPASPGLFSWGTSWFSSPSVDKTTSPEEDHTTHLTSSLASFSNSPTAESGRILETSETRTFAPSSLSPEITSTKEAWITADAETTTQQVHKREETVTSRASGRGGRGRGKKNRGEDRNRGEEKVKGEEEGSGEITGAEAKGEIQVSRRPVGTSKPRERLRERSRERGHRKGQSKTTTTTTITMTTVSPLETTAVTTAKTESDVSTSSAAENSSLSTSQESAQTLSISPSPSPTTATSSSYASQSDSLSEILSLPPSPSLPSSSPPIITSPTSYTQTSSYSPSLSPSSLTSQPHISLTSQPHISLTSQTQTVGSVTSPQTEVSDSTTDSLTTPTTVTEDGVAVNTSLGDPLTLPGPQDDEESTWSHSVGSGALLPGSMEEENHGGGANISTTPLSPTVEVEPCVANPCLHGGKCLPQGTGYSCYCPQGYAGENCEIDVDDCQSEPCENGGTCIDKIDSFLCLCLPSYGGDTCEKDIEGCEHGWRKFHGHCYRYFSHRHTWEDAEKDCREHSAHLSSVLSKAEQEFINGLGHDNAWVGLNDRTVEEDFQWTDGNELVYENWRESQPDNFFAGGEDCVVTIAHEDGKWNDVPCNYNLPYICRKGTVLCGTPPAVENAHLIGRRRSHYDIHAVVRYQCSEGFYQRHIPTTRCRADGSWERPRIVCTKSRRSHRYRRHHHSQHHDRRRNRRHGGEGRRVREDVHSDY</sequence>
<dbReference type="InterPro" id="IPR001304">
    <property type="entry name" value="C-type_lectin-like"/>
</dbReference>
<feature type="disulfide bond" evidence="13">
    <location>
        <begin position="1161"/>
        <end position="1188"/>
    </location>
</feature>
<dbReference type="FunFam" id="3.10.100.10:FF:000002">
    <property type="entry name" value="Hyaluronan proteoglycan link protein 1"/>
    <property type="match status" value="2"/>
</dbReference>
<dbReference type="SMART" id="SM00445">
    <property type="entry name" value="LINK"/>
    <property type="match status" value="2"/>
</dbReference>
<evidence type="ECO:0000259" key="21">
    <source>
        <dbReference type="PROSITE" id="PS50963"/>
    </source>
</evidence>
<protein>
    <submittedName>
        <fullName evidence="22">Neurocan a</fullName>
    </submittedName>
</protein>
<dbReference type="InterPro" id="IPR013106">
    <property type="entry name" value="Ig_V-set"/>
</dbReference>
<dbReference type="GO" id="GO:0045202">
    <property type="term" value="C:synapse"/>
    <property type="evidence" value="ECO:0007669"/>
    <property type="project" value="TreeGrafter"/>
</dbReference>
<evidence type="ECO:0000256" key="14">
    <source>
        <dbReference type="PROSITE-ProRule" id="PRU00323"/>
    </source>
</evidence>
<dbReference type="Pfam" id="PF00084">
    <property type="entry name" value="Sushi"/>
    <property type="match status" value="1"/>
</dbReference>
<feature type="region of interest" description="Disordered" evidence="15">
    <location>
        <begin position="1192"/>
        <end position="1229"/>
    </location>
</feature>
<dbReference type="PROSITE" id="PS00022">
    <property type="entry name" value="EGF_1"/>
    <property type="match status" value="2"/>
</dbReference>
<dbReference type="GO" id="GO:0002052">
    <property type="term" value="P:positive regulation of neuroblast proliferation"/>
    <property type="evidence" value="ECO:0007669"/>
    <property type="project" value="TreeGrafter"/>
</dbReference>
<keyword evidence="9 12" id="KW-1015">Disulfide bond</keyword>
<accession>A0A1A8G7D0</accession>
<feature type="disulfide bond" evidence="12">
    <location>
        <begin position="989"/>
        <end position="998"/>
    </location>
</feature>
<keyword evidence="2" id="KW-0964">Secreted</keyword>
<dbReference type="Pfam" id="PF00193">
    <property type="entry name" value="Xlink"/>
    <property type="match status" value="2"/>
</dbReference>
<dbReference type="InterPro" id="IPR007110">
    <property type="entry name" value="Ig-like_dom"/>
</dbReference>
<dbReference type="PROSITE" id="PS50041">
    <property type="entry name" value="C_TYPE_LECTIN_2"/>
    <property type="match status" value="1"/>
</dbReference>
<dbReference type="GO" id="GO:0001501">
    <property type="term" value="P:skeletal system development"/>
    <property type="evidence" value="ECO:0007669"/>
    <property type="project" value="TreeGrafter"/>
</dbReference>
<dbReference type="PROSITE" id="PS00615">
    <property type="entry name" value="C_TYPE_LECTIN_1"/>
    <property type="match status" value="1"/>
</dbReference>
<dbReference type="PRINTS" id="PR01265">
    <property type="entry name" value="LINKMODULE"/>
</dbReference>
<dbReference type="SUPFAM" id="SSF57196">
    <property type="entry name" value="EGF/Laminin"/>
    <property type="match status" value="1"/>
</dbReference>
<evidence type="ECO:0000256" key="10">
    <source>
        <dbReference type="ARBA" id="ARBA00023180"/>
    </source>
</evidence>
<evidence type="ECO:0000256" key="15">
    <source>
        <dbReference type="SAM" id="MobiDB-lite"/>
    </source>
</evidence>
<feature type="compositionally biased region" description="Low complexity" evidence="15">
    <location>
        <begin position="832"/>
        <end position="865"/>
    </location>
</feature>
<evidence type="ECO:0000259" key="20">
    <source>
        <dbReference type="PROSITE" id="PS50923"/>
    </source>
</evidence>
<keyword evidence="7" id="KW-0106">Calcium</keyword>
<proteinExistence type="predicted"/>
<dbReference type="GO" id="GO:0010001">
    <property type="term" value="P:glial cell differentiation"/>
    <property type="evidence" value="ECO:0007669"/>
    <property type="project" value="TreeGrafter"/>
</dbReference>
<dbReference type="FunFam" id="2.10.70.10:FF:000003">
    <property type="entry name" value="Versican core protein"/>
    <property type="match status" value="1"/>
</dbReference>
<dbReference type="PROSITE" id="PS50923">
    <property type="entry name" value="SUSHI"/>
    <property type="match status" value="1"/>
</dbReference>
<dbReference type="SUPFAM" id="SSF56436">
    <property type="entry name" value="C-type lectin-like"/>
    <property type="match status" value="3"/>
</dbReference>
<dbReference type="FunFam" id="2.10.25.10:FF:000006">
    <property type="entry name" value="Versican core protein-like isoform 1"/>
    <property type="match status" value="1"/>
</dbReference>
<evidence type="ECO:0000256" key="13">
    <source>
        <dbReference type="PROSITE-ProRule" id="PRU00302"/>
    </source>
</evidence>
<dbReference type="SUPFAM" id="SSF57535">
    <property type="entry name" value="Complement control module/SCR domain"/>
    <property type="match status" value="1"/>
</dbReference>
<feature type="compositionally biased region" description="Basic and acidic residues" evidence="15">
    <location>
        <begin position="681"/>
        <end position="691"/>
    </location>
</feature>
<dbReference type="InterPro" id="IPR018378">
    <property type="entry name" value="C-type_lectin_CS"/>
</dbReference>
<evidence type="ECO:0000256" key="5">
    <source>
        <dbReference type="ARBA" id="ARBA00022729"/>
    </source>
</evidence>
<feature type="compositionally biased region" description="Low complexity" evidence="15">
    <location>
        <begin position="729"/>
        <end position="819"/>
    </location>
</feature>
<evidence type="ECO:0000256" key="16">
    <source>
        <dbReference type="SAM" id="SignalP"/>
    </source>
</evidence>
<feature type="compositionally biased region" description="Polar residues" evidence="15">
    <location>
        <begin position="537"/>
        <end position="550"/>
    </location>
</feature>
<feature type="region of interest" description="Disordered" evidence="15">
    <location>
        <begin position="498"/>
        <end position="920"/>
    </location>
</feature>
<feature type="domain" description="Sushi" evidence="20">
    <location>
        <begin position="1130"/>
        <end position="1190"/>
    </location>
</feature>
<comment type="caution">
    <text evidence="12">Lacks conserved residue(s) required for the propagation of feature annotation.</text>
</comment>
<dbReference type="CDD" id="cd03517">
    <property type="entry name" value="Link_domain_CSPGs_modules_1_3"/>
    <property type="match status" value="1"/>
</dbReference>
<dbReference type="SMART" id="SM00034">
    <property type="entry name" value="CLECT"/>
    <property type="match status" value="1"/>
</dbReference>
<dbReference type="Gene3D" id="3.10.100.10">
    <property type="entry name" value="Mannose-Binding Protein A, subunit A"/>
    <property type="match status" value="3"/>
</dbReference>
<dbReference type="PROSITE" id="PS01187">
    <property type="entry name" value="EGF_CA"/>
    <property type="match status" value="1"/>
</dbReference>
<dbReference type="FunFam" id="2.10.25.10:FF:000537">
    <property type="entry name" value="Notch 3"/>
    <property type="match status" value="1"/>
</dbReference>
<evidence type="ECO:0000256" key="2">
    <source>
        <dbReference type="ARBA" id="ARBA00022525"/>
    </source>
</evidence>
<evidence type="ECO:0000256" key="1">
    <source>
        <dbReference type="ARBA" id="ARBA00004613"/>
    </source>
</evidence>
<dbReference type="PROSITE" id="PS50026">
    <property type="entry name" value="EGF_3"/>
    <property type="match status" value="2"/>
</dbReference>
<evidence type="ECO:0000256" key="11">
    <source>
        <dbReference type="ARBA" id="ARBA00023319"/>
    </source>
</evidence>
<evidence type="ECO:0000256" key="6">
    <source>
        <dbReference type="ARBA" id="ARBA00022737"/>
    </source>
</evidence>
<reference evidence="22" key="2">
    <citation type="submission" date="2016-06" db="EMBL/GenBank/DDBJ databases">
        <title>The genome of a short-lived fish provides insights into sex chromosome evolution and the genetic control of aging.</title>
        <authorList>
            <person name="Reichwald K."/>
            <person name="Felder M."/>
            <person name="Petzold A."/>
            <person name="Koch P."/>
            <person name="Groth M."/>
            <person name="Platzer M."/>
        </authorList>
    </citation>
    <scope>NUCLEOTIDE SEQUENCE</scope>
    <source>
        <tissue evidence="22">Brain</tissue>
    </source>
</reference>
<feature type="compositionally biased region" description="Low complexity" evidence="15">
    <location>
        <begin position="702"/>
        <end position="712"/>
    </location>
</feature>
<dbReference type="PANTHER" id="PTHR22804:SF24">
    <property type="entry name" value="NEUROCAN CORE PROTEIN"/>
    <property type="match status" value="1"/>
</dbReference>
<dbReference type="PROSITE" id="PS01186">
    <property type="entry name" value="EGF_2"/>
    <property type="match status" value="1"/>
</dbReference>
<dbReference type="InterPro" id="IPR016186">
    <property type="entry name" value="C-type_lectin-like/link_sf"/>
</dbReference>
<feature type="compositionally biased region" description="Polar residues" evidence="15">
    <location>
        <begin position="820"/>
        <end position="831"/>
    </location>
</feature>
<dbReference type="InterPro" id="IPR000152">
    <property type="entry name" value="EGF-type_Asp/Asn_hydroxyl_site"/>
</dbReference>
<dbReference type="PROSITE" id="PS01241">
    <property type="entry name" value="LINK_1"/>
    <property type="match status" value="1"/>
</dbReference>